<protein>
    <submittedName>
        <fullName evidence="1">Uncharacterized protein</fullName>
    </submittedName>
</protein>
<evidence type="ECO:0000313" key="1">
    <source>
        <dbReference type="EMBL" id="MBB4923558.1"/>
    </source>
</evidence>
<gene>
    <name evidence="1" type="ORF">FHR34_002551</name>
</gene>
<comment type="caution">
    <text evidence="1">The sequence shown here is derived from an EMBL/GenBank/DDBJ whole genome shotgun (WGS) entry which is preliminary data.</text>
</comment>
<dbReference type="RefSeq" id="WP_184935628.1">
    <property type="nucleotide sequence ID" value="NZ_JACHJV010000001.1"/>
</dbReference>
<dbReference type="EMBL" id="JACHJV010000001">
    <property type="protein sequence ID" value="MBB4923558.1"/>
    <property type="molecule type" value="Genomic_DNA"/>
</dbReference>
<dbReference type="Proteomes" id="UP000540506">
    <property type="component" value="Unassembled WGS sequence"/>
</dbReference>
<accession>A0A7W7R1N0</accession>
<reference evidence="1 2" key="1">
    <citation type="submission" date="2020-08" db="EMBL/GenBank/DDBJ databases">
        <title>Sequencing the genomes of 1000 actinobacteria strains.</title>
        <authorList>
            <person name="Klenk H.-P."/>
        </authorList>
    </citation>
    <scope>NUCLEOTIDE SEQUENCE [LARGE SCALE GENOMIC DNA]</scope>
    <source>
        <strain evidence="1 2">DSM 41654</strain>
    </source>
</reference>
<evidence type="ECO:0000313" key="2">
    <source>
        <dbReference type="Proteomes" id="UP000540506"/>
    </source>
</evidence>
<sequence>MAASPGQSGLVPYITAWSEEQYVRSEVVAHPAGGIAYRDELPHDRDADGILWARMTLARGRGRPDFGRVHIGRQRRAMRLLLCQVCGGPADRTEGGVLWLLKDDRGNWPGWPEGMAATHPPVCLRCAAQAARMCPHLRAGHVAVRVRGCQELGVYGSLYRPGLLGPRPVADVIAATGEARTSCMVAAQLVRVLRGCAFLEPNMTKAQVS</sequence>
<dbReference type="AlphaFoldDB" id="A0A7W7R1N0"/>
<name>A0A7W7R1N0_KITKI</name>
<organism evidence="1 2">
    <name type="scientific">Kitasatospora kifunensis</name>
    <name type="common">Streptomyces kifunensis</name>
    <dbReference type="NCBI Taxonomy" id="58351"/>
    <lineage>
        <taxon>Bacteria</taxon>
        <taxon>Bacillati</taxon>
        <taxon>Actinomycetota</taxon>
        <taxon>Actinomycetes</taxon>
        <taxon>Kitasatosporales</taxon>
        <taxon>Streptomycetaceae</taxon>
        <taxon>Kitasatospora</taxon>
    </lineage>
</organism>
<proteinExistence type="predicted"/>
<keyword evidence="2" id="KW-1185">Reference proteome</keyword>